<dbReference type="KEGG" id="mtr:11415935"/>
<accession>A0A0C3UR46</accession>
<dbReference type="PaxDb" id="3880-AES61584"/>
<keyword evidence="1" id="KW-0472">Membrane</keyword>
<reference evidence="3" key="4">
    <citation type="journal article" date="2018" name="Nat. Plants">
        <title>Whole-genome landscape of Medicago truncatula symbiotic genes.</title>
        <authorList>
            <person name="Pecrix Y."/>
            <person name="Gamas P."/>
            <person name="Carrere S."/>
        </authorList>
    </citation>
    <scope>NUCLEOTIDE SEQUENCE</scope>
    <source>
        <tissue evidence="3">Leaves</tissue>
    </source>
</reference>
<feature type="transmembrane region" description="Helical" evidence="1">
    <location>
        <begin position="6"/>
        <end position="28"/>
    </location>
</feature>
<dbReference type="eggNOG" id="ENOG502QQ21">
    <property type="taxonomic scope" value="Eukaryota"/>
</dbReference>
<feature type="transmembrane region" description="Helical" evidence="1">
    <location>
        <begin position="290"/>
        <end position="309"/>
    </location>
</feature>
<reference evidence="2 5" key="2">
    <citation type="journal article" date="2014" name="BMC Genomics">
        <title>An improved genome release (version Mt4.0) for the model legume Medicago truncatula.</title>
        <authorList>
            <person name="Tang H."/>
            <person name="Krishnakumar V."/>
            <person name="Bidwell S."/>
            <person name="Rosen B."/>
            <person name="Chan A."/>
            <person name="Zhou S."/>
            <person name="Gentzbittel L."/>
            <person name="Childs K.L."/>
            <person name="Yandell M."/>
            <person name="Gundlach H."/>
            <person name="Mayer K.F."/>
            <person name="Schwartz D.C."/>
            <person name="Town C.D."/>
        </authorList>
    </citation>
    <scope>GENOME REANNOTATION</scope>
    <source>
        <strain evidence="4 5">cv. Jemalong A17</strain>
    </source>
</reference>
<dbReference type="PANTHER" id="PTHR12242:SF6">
    <property type="entry name" value="PROTEIN ROLLING PROTEIN"/>
    <property type="match status" value="1"/>
</dbReference>
<dbReference type="Gramene" id="rna4974">
    <property type="protein sequence ID" value="RHN80986.1"/>
    <property type="gene ID" value="gene4974"/>
</dbReference>
<protein>
    <submittedName>
        <fullName evidence="2">Transmembrane protein, putative</fullName>
    </submittedName>
</protein>
<feature type="transmembrane region" description="Helical" evidence="1">
    <location>
        <begin position="195"/>
        <end position="216"/>
    </location>
</feature>
<name>G7IBT3_MEDTR</name>
<dbReference type="GO" id="GO:0016020">
    <property type="term" value="C:membrane"/>
    <property type="evidence" value="ECO:0000318"/>
    <property type="project" value="GO_Central"/>
</dbReference>
<organism evidence="2 5">
    <name type="scientific">Medicago truncatula</name>
    <name type="common">Barrel medic</name>
    <name type="synonym">Medicago tribuloides</name>
    <dbReference type="NCBI Taxonomy" id="3880"/>
    <lineage>
        <taxon>Eukaryota</taxon>
        <taxon>Viridiplantae</taxon>
        <taxon>Streptophyta</taxon>
        <taxon>Embryophyta</taxon>
        <taxon>Tracheophyta</taxon>
        <taxon>Spermatophyta</taxon>
        <taxon>Magnoliopsida</taxon>
        <taxon>eudicotyledons</taxon>
        <taxon>Gunneridae</taxon>
        <taxon>Pentapetalae</taxon>
        <taxon>rosids</taxon>
        <taxon>fabids</taxon>
        <taxon>Fabales</taxon>
        <taxon>Fabaceae</taxon>
        <taxon>Papilionoideae</taxon>
        <taxon>50 kb inversion clade</taxon>
        <taxon>NPAAA clade</taxon>
        <taxon>Hologalegina</taxon>
        <taxon>IRL clade</taxon>
        <taxon>Trifolieae</taxon>
        <taxon>Medicago</taxon>
    </lineage>
</organism>
<proteinExistence type="predicted"/>
<dbReference type="PANTHER" id="PTHR12242">
    <property type="entry name" value="OS02G0130600 PROTEIN-RELATED"/>
    <property type="match status" value="1"/>
</dbReference>
<sequence length="329" mass="38157">MALVVEWYDFVCFAIVGVSILGALWVLWTNEGSSTSQSDSNIFVESLLVANSPSSDNRVAIGHVSTSQLWTSCWRGVHPLVLLTTRLFSFVSLAMLLYLDIHEYDASIFYYYTEWTFTLVMIYFALGTTVSAYGCWKVLNKPPPLQNGEMTEFLRRDLETKGSIFTFQSRYAEEEFEQTAGFWGYLMQITFQTSAGSIILTDIVFWCVIVPFLSISRFKLNMLMGCMHTLNAIFLLLDTMLNNLPFPWFRIAYFVLWSCSYVIFQWVIHACGSTWWPYPFLELNIPWAPLWYICMALVHIPCYGIYSLIVKTKINILHRFFPRAFVRSY</sequence>
<evidence type="ECO:0000313" key="2">
    <source>
        <dbReference type="EMBL" id="AES61584.2"/>
    </source>
</evidence>
<evidence type="ECO:0000313" key="5">
    <source>
        <dbReference type="Proteomes" id="UP000002051"/>
    </source>
</evidence>
<dbReference type="HOGENOM" id="CLU_051754_0_0_1"/>
<evidence type="ECO:0000313" key="3">
    <source>
        <dbReference type="EMBL" id="RHN80986.1"/>
    </source>
</evidence>
<dbReference type="OrthoDB" id="419711at2759"/>
<keyword evidence="1" id="KW-1133">Transmembrane helix</keyword>
<dbReference type="Proteomes" id="UP000265566">
    <property type="component" value="Chromosome 1"/>
</dbReference>
<feature type="transmembrane region" description="Helical" evidence="1">
    <location>
        <begin position="115"/>
        <end position="136"/>
    </location>
</feature>
<evidence type="ECO:0000256" key="1">
    <source>
        <dbReference type="SAM" id="Phobius"/>
    </source>
</evidence>
<feature type="transmembrane region" description="Helical" evidence="1">
    <location>
        <begin position="253"/>
        <end position="278"/>
    </location>
</feature>
<dbReference type="AlphaFoldDB" id="G7IBT3"/>
<reference evidence="2 5" key="1">
    <citation type="journal article" date="2011" name="Nature">
        <title>The Medicago genome provides insight into the evolution of rhizobial symbioses.</title>
        <authorList>
            <person name="Young N.D."/>
            <person name="Debelle F."/>
            <person name="Oldroyd G.E."/>
            <person name="Geurts R."/>
            <person name="Cannon S.B."/>
            <person name="Udvardi M.K."/>
            <person name="Benedito V.A."/>
            <person name="Mayer K.F."/>
            <person name="Gouzy J."/>
            <person name="Schoof H."/>
            <person name="Van de Peer Y."/>
            <person name="Proost S."/>
            <person name="Cook D.R."/>
            <person name="Meyers B.C."/>
            <person name="Spannagl M."/>
            <person name="Cheung F."/>
            <person name="De Mita S."/>
            <person name="Krishnakumar V."/>
            <person name="Gundlach H."/>
            <person name="Zhou S."/>
            <person name="Mudge J."/>
            <person name="Bharti A.K."/>
            <person name="Murray J.D."/>
            <person name="Naoumkina M.A."/>
            <person name="Rosen B."/>
            <person name="Silverstein K.A."/>
            <person name="Tang H."/>
            <person name="Rombauts S."/>
            <person name="Zhao P.X."/>
            <person name="Zhou P."/>
            <person name="Barbe V."/>
            <person name="Bardou P."/>
            <person name="Bechner M."/>
            <person name="Bellec A."/>
            <person name="Berger A."/>
            <person name="Berges H."/>
            <person name="Bidwell S."/>
            <person name="Bisseling T."/>
            <person name="Choisne N."/>
            <person name="Couloux A."/>
            <person name="Denny R."/>
            <person name="Deshpande S."/>
            <person name="Dai X."/>
            <person name="Doyle J.J."/>
            <person name="Dudez A.M."/>
            <person name="Farmer A.D."/>
            <person name="Fouteau S."/>
            <person name="Franken C."/>
            <person name="Gibelin C."/>
            <person name="Gish J."/>
            <person name="Goldstein S."/>
            <person name="Gonzalez A.J."/>
            <person name="Green P.J."/>
            <person name="Hallab A."/>
            <person name="Hartog M."/>
            <person name="Hua A."/>
            <person name="Humphray S.J."/>
            <person name="Jeong D.H."/>
            <person name="Jing Y."/>
            <person name="Jocker A."/>
            <person name="Kenton S.M."/>
            <person name="Kim D.J."/>
            <person name="Klee K."/>
            <person name="Lai H."/>
            <person name="Lang C."/>
            <person name="Lin S."/>
            <person name="Macmil S.L."/>
            <person name="Magdelenat G."/>
            <person name="Matthews L."/>
            <person name="McCorrison J."/>
            <person name="Monaghan E.L."/>
            <person name="Mun J.H."/>
            <person name="Najar F.Z."/>
            <person name="Nicholson C."/>
            <person name="Noirot C."/>
            <person name="O'Bleness M."/>
            <person name="Paule C.R."/>
            <person name="Poulain J."/>
            <person name="Prion F."/>
            <person name="Qin B."/>
            <person name="Qu C."/>
            <person name="Retzel E.F."/>
            <person name="Riddle C."/>
            <person name="Sallet E."/>
            <person name="Samain S."/>
            <person name="Samson N."/>
            <person name="Sanders I."/>
            <person name="Saurat O."/>
            <person name="Scarpelli C."/>
            <person name="Schiex T."/>
            <person name="Segurens B."/>
            <person name="Severin A.J."/>
            <person name="Sherrier D.J."/>
            <person name="Shi R."/>
            <person name="Sims S."/>
            <person name="Singer S.R."/>
            <person name="Sinharoy S."/>
            <person name="Sterck L."/>
            <person name="Viollet A."/>
            <person name="Wang B.B."/>
            <person name="Wang K."/>
            <person name="Wang M."/>
            <person name="Wang X."/>
            <person name="Warfsmann J."/>
            <person name="Weissenbach J."/>
            <person name="White D.D."/>
            <person name="White J.D."/>
            <person name="Wiley G.B."/>
            <person name="Wincker P."/>
            <person name="Xing Y."/>
            <person name="Yang L."/>
            <person name="Yao Z."/>
            <person name="Ying F."/>
            <person name="Zhai J."/>
            <person name="Zhou L."/>
            <person name="Zuber A."/>
            <person name="Denarie J."/>
            <person name="Dixon R.A."/>
            <person name="May G.D."/>
            <person name="Schwartz D.C."/>
            <person name="Rogers J."/>
            <person name="Quetier F."/>
            <person name="Town C.D."/>
            <person name="Roe B.A."/>
        </authorList>
    </citation>
    <scope>NUCLEOTIDE SEQUENCE [LARGE SCALE GENOMIC DNA]</scope>
    <source>
        <strain evidence="2">A17</strain>
        <strain evidence="4 5">cv. Jemalong A17</strain>
    </source>
</reference>
<feature type="transmembrane region" description="Helical" evidence="1">
    <location>
        <begin position="80"/>
        <end position="99"/>
    </location>
</feature>
<keyword evidence="1 2" id="KW-0812">Transmembrane</keyword>
<gene>
    <name evidence="4" type="primary">11415935</name>
    <name evidence="2" type="ordered locus">MTR_1g086330</name>
    <name evidence="3" type="ORF">MtrunA17_Chr1g0194161</name>
</gene>
<dbReference type="EMBL" id="CM001217">
    <property type="protein sequence ID" value="AES61584.2"/>
    <property type="molecule type" value="Genomic_DNA"/>
</dbReference>
<dbReference type="Proteomes" id="UP000002051">
    <property type="component" value="Unassembled WGS sequence"/>
</dbReference>
<keyword evidence="5" id="KW-1185">Reference proteome</keyword>
<accession>G7IBT3</accession>
<evidence type="ECO:0000313" key="4">
    <source>
        <dbReference type="EnsemblPlants" id="AES61584"/>
    </source>
</evidence>
<dbReference type="EnsemblPlants" id="AES61584">
    <property type="protein sequence ID" value="AES61584"/>
    <property type="gene ID" value="MTR_1g086330"/>
</dbReference>
<reference evidence="4" key="3">
    <citation type="submission" date="2015-04" db="UniProtKB">
        <authorList>
            <consortium name="EnsemblPlants"/>
        </authorList>
    </citation>
    <scope>IDENTIFICATION</scope>
    <source>
        <strain evidence="4">cv. Jemalong A17</strain>
    </source>
</reference>
<dbReference type="EMBL" id="PSQE01000001">
    <property type="protein sequence ID" value="RHN80986.1"/>
    <property type="molecule type" value="Genomic_DNA"/>
</dbReference>